<accession>A0A1X6YMZ2</accession>
<sequence length="92" mass="10221">MPEVDFRIRWPDGSEETCYSPSTAIRTYLSAGTSYPLRDFMDRSLAGLDLAAQRVEAKYGFRCTSADAQAARLTARAAEFSPEETIKCLSMT</sequence>
<keyword evidence="2" id="KW-1185">Reference proteome</keyword>
<proteinExistence type="predicted"/>
<protein>
    <recommendedName>
        <fullName evidence="3">MSMEG_0570 family protein</fullName>
    </recommendedName>
</protein>
<evidence type="ECO:0000313" key="1">
    <source>
        <dbReference type="EMBL" id="SLN26287.1"/>
    </source>
</evidence>
<reference evidence="1 2" key="1">
    <citation type="submission" date="2017-03" db="EMBL/GenBank/DDBJ databases">
        <authorList>
            <person name="Afonso C.L."/>
            <person name="Miller P.J."/>
            <person name="Scott M.A."/>
            <person name="Spackman E."/>
            <person name="Goraichik I."/>
            <person name="Dimitrov K.M."/>
            <person name="Suarez D.L."/>
            <person name="Swayne D.E."/>
        </authorList>
    </citation>
    <scope>NUCLEOTIDE SEQUENCE [LARGE SCALE GENOMIC DNA]</scope>
    <source>
        <strain evidence="1 2">CECT 8625</strain>
    </source>
</reference>
<dbReference type="OrthoDB" id="195104at2"/>
<evidence type="ECO:0000313" key="2">
    <source>
        <dbReference type="Proteomes" id="UP000193570"/>
    </source>
</evidence>
<dbReference type="NCBIfam" id="TIGR04042">
    <property type="entry name" value="MSMEG_0570_fam"/>
    <property type="match status" value="1"/>
</dbReference>
<dbReference type="AlphaFoldDB" id="A0A1X6YMZ2"/>
<name>A0A1X6YMZ2_9RHOB</name>
<dbReference type="Proteomes" id="UP000193570">
    <property type="component" value="Unassembled WGS sequence"/>
</dbReference>
<dbReference type="EMBL" id="FWFK01000002">
    <property type="protein sequence ID" value="SLN26287.1"/>
    <property type="molecule type" value="Genomic_DNA"/>
</dbReference>
<dbReference type="RefSeq" id="WP_085790821.1">
    <property type="nucleotide sequence ID" value="NZ_FWFK01000002.1"/>
</dbReference>
<gene>
    <name evidence="1" type="ORF">ROJ8625_01051</name>
</gene>
<evidence type="ECO:0008006" key="3">
    <source>
        <dbReference type="Google" id="ProtNLM"/>
    </source>
</evidence>
<organism evidence="1 2">
    <name type="scientific">Roseivivax jejudonensis</name>
    <dbReference type="NCBI Taxonomy" id="1529041"/>
    <lineage>
        <taxon>Bacteria</taxon>
        <taxon>Pseudomonadati</taxon>
        <taxon>Pseudomonadota</taxon>
        <taxon>Alphaproteobacteria</taxon>
        <taxon>Rhodobacterales</taxon>
        <taxon>Roseobacteraceae</taxon>
        <taxon>Roseivivax</taxon>
    </lineage>
</organism>
<dbReference type="InterPro" id="IPR023846">
    <property type="entry name" value="CHP04042_MSMEG0570"/>
</dbReference>